<keyword evidence="6 8" id="KW-1133">Transmembrane helix</keyword>
<dbReference type="InterPro" id="IPR002781">
    <property type="entry name" value="TM_pro_TauE-like"/>
</dbReference>
<comment type="caution">
    <text evidence="9">The sequence shown here is derived from an EMBL/GenBank/DDBJ whole genome shotgun (WGS) entry which is preliminary data.</text>
</comment>
<evidence type="ECO:0000256" key="5">
    <source>
        <dbReference type="ARBA" id="ARBA00022692"/>
    </source>
</evidence>
<evidence type="ECO:0000256" key="6">
    <source>
        <dbReference type="ARBA" id="ARBA00022989"/>
    </source>
</evidence>
<dbReference type="Pfam" id="PF01925">
    <property type="entry name" value="TauE"/>
    <property type="match status" value="1"/>
</dbReference>
<evidence type="ECO:0000256" key="8">
    <source>
        <dbReference type="RuleBase" id="RU363041"/>
    </source>
</evidence>
<evidence type="ECO:0000256" key="7">
    <source>
        <dbReference type="ARBA" id="ARBA00023136"/>
    </source>
</evidence>
<feature type="transmembrane region" description="Helical" evidence="8">
    <location>
        <begin position="73"/>
        <end position="92"/>
    </location>
</feature>
<keyword evidence="5 8" id="KW-0812">Transmembrane</keyword>
<feature type="transmembrane region" description="Helical" evidence="8">
    <location>
        <begin position="237"/>
        <end position="254"/>
    </location>
</feature>
<evidence type="ECO:0000256" key="4">
    <source>
        <dbReference type="ARBA" id="ARBA00022475"/>
    </source>
</evidence>
<feature type="transmembrane region" description="Helical" evidence="8">
    <location>
        <begin position="192"/>
        <end position="225"/>
    </location>
</feature>
<reference evidence="10" key="1">
    <citation type="journal article" date="2019" name="Int. J. Syst. Evol. Microbiol.">
        <title>The Global Catalogue of Microorganisms (GCM) 10K type strain sequencing project: providing services to taxonomists for standard genome sequencing and annotation.</title>
        <authorList>
            <consortium name="The Broad Institute Genomics Platform"/>
            <consortium name="The Broad Institute Genome Sequencing Center for Infectious Disease"/>
            <person name="Wu L."/>
            <person name="Ma J."/>
        </authorList>
    </citation>
    <scope>NUCLEOTIDE SEQUENCE [LARGE SCALE GENOMIC DNA]</scope>
    <source>
        <strain evidence="10">YIM 94188</strain>
    </source>
</reference>
<protein>
    <recommendedName>
        <fullName evidence="8">Probable membrane transporter protein</fullName>
    </recommendedName>
</protein>
<organism evidence="9 10">
    <name type="scientific">Nocardioides vastitatis</name>
    <dbReference type="NCBI Taxonomy" id="2568655"/>
    <lineage>
        <taxon>Bacteria</taxon>
        <taxon>Bacillati</taxon>
        <taxon>Actinomycetota</taxon>
        <taxon>Actinomycetes</taxon>
        <taxon>Propionibacteriales</taxon>
        <taxon>Nocardioidaceae</taxon>
        <taxon>Nocardioides</taxon>
    </lineage>
</organism>
<feature type="transmembrane region" description="Helical" evidence="8">
    <location>
        <begin position="98"/>
        <end position="120"/>
    </location>
</feature>
<sequence>MSAEIVWLLLAGVGAGLTGSVAGLASLVSFPALLAAGLPPVAANVTNTVALFGVTGGTVAGSQRELRGQGDRIRVLVLVSAAGGAAGAALLLATPHEVFAAVVPWLIGAGSVLLIMRDRLRTWAATRSREVQRAPRPVGRALGWGAAVLVLGVYGGYFGAGVGIIALAALALERVEPLAVTNAVKNVATGSANAAAAIAYIVFAPVDWSAAVAVGLGALVGGYLGPAIVRVAPERPLRWLVATAGLVLAVHLAMS</sequence>
<proteinExistence type="inferred from homology"/>
<gene>
    <name evidence="9" type="ORF">ACFPQB_16980</name>
</gene>
<evidence type="ECO:0000256" key="1">
    <source>
        <dbReference type="ARBA" id="ARBA00004651"/>
    </source>
</evidence>
<keyword evidence="3" id="KW-0813">Transport</keyword>
<feature type="transmembrane region" description="Helical" evidence="8">
    <location>
        <begin position="141"/>
        <end position="172"/>
    </location>
</feature>
<evidence type="ECO:0000313" key="9">
    <source>
        <dbReference type="EMBL" id="MFC5730618.1"/>
    </source>
</evidence>
<evidence type="ECO:0000313" key="10">
    <source>
        <dbReference type="Proteomes" id="UP001596072"/>
    </source>
</evidence>
<dbReference type="PANTHER" id="PTHR30269">
    <property type="entry name" value="TRANSMEMBRANE PROTEIN YFCA"/>
    <property type="match status" value="1"/>
</dbReference>
<dbReference type="RefSeq" id="WP_136434599.1">
    <property type="nucleotide sequence ID" value="NZ_JBHSNS010000009.1"/>
</dbReference>
<comment type="subcellular location">
    <subcellularLocation>
        <location evidence="1 8">Cell membrane</location>
        <topology evidence="1 8">Multi-pass membrane protein</topology>
    </subcellularLocation>
</comment>
<feature type="transmembrane region" description="Helical" evidence="8">
    <location>
        <begin position="41"/>
        <end position="61"/>
    </location>
</feature>
<evidence type="ECO:0000256" key="2">
    <source>
        <dbReference type="ARBA" id="ARBA00009142"/>
    </source>
</evidence>
<comment type="similarity">
    <text evidence="2 8">Belongs to the 4-toluene sulfonate uptake permease (TSUP) (TC 2.A.102) family.</text>
</comment>
<keyword evidence="10" id="KW-1185">Reference proteome</keyword>
<evidence type="ECO:0000256" key="3">
    <source>
        <dbReference type="ARBA" id="ARBA00022448"/>
    </source>
</evidence>
<dbReference type="PANTHER" id="PTHR30269:SF0">
    <property type="entry name" value="MEMBRANE TRANSPORTER PROTEIN YFCA-RELATED"/>
    <property type="match status" value="1"/>
</dbReference>
<keyword evidence="4 8" id="KW-1003">Cell membrane</keyword>
<keyword evidence="7 8" id="KW-0472">Membrane</keyword>
<name>A0ABW0ZK90_9ACTN</name>
<accession>A0ABW0ZK90</accession>
<dbReference type="Proteomes" id="UP001596072">
    <property type="component" value="Unassembled WGS sequence"/>
</dbReference>
<dbReference type="InterPro" id="IPR052017">
    <property type="entry name" value="TSUP"/>
</dbReference>
<dbReference type="EMBL" id="JBHSNS010000009">
    <property type="protein sequence ID" value="MFC5730618.1"/>
    <property type="molecule type" value="Genomic_DNA"/>
</dbReference>